<keyword evidence="2" id="KW-1185">Reference proteome</keyword>
<dbReference type="RefSeq" id="WP_209557244.1">
    <property type="nucleotide sequence ID" value="NZ_JAEDXU010000004.1"/>
</dbReference>
<organism evidence="1 2">
    <name type="scientific">Enterococcus larvae</name>
    <dbReference type="NCBI Taxonomy" id="2794352"/>
    <lineage>
        <taxon>Bacteria</taxon>
        <taxon>Bacillati</taxon>
        <taxon>Bacillota</taxon>
        <taxon>Bacilli</taxon>
        <taxon>Lactobacillales</taxon>
        <taxon>Enterococcaceae</taxon>
        <taxon>Enterococcus</taxon>
    </lineage>
</organism>
<protein>
    <submittedName>
        <fullName evidence="1">Uncharacterized protein</fullName>
    </submittedName>
</protein>
<sequence>MNPMKIFSFMRDELAELERLDKRIDDIGRYLDENDIRAIEISRIEVVDKKLRHEIREVIDGEYVGATDKRCDFVKSAADRMKEFLESLEAEK</sequence>
<dbReference type="EMBL" id="JAEDXU010000004">
    <property type="protein sequence ID" value="MBP1046423.1"/>
    <property type="molecule type" value="Genomic_DNA"/>
</dbReference>
<comment type="caution">
    <text evidence="1">The sequence shown here is derived from an EMBL/GenBank/DDBJ whole genome shotgun (WGS) entry which is preliminary data.</text>
</comment>
<name>A0ABS4CJ14_9ENTE</name>
<evidence type="ECO:0000313" key="2">
    <source>
        <dbReference type="Proteomes" id="UP000673375"/>
    </source>
</evidence>
<proteinExistence type="predicted"/>
<gene>
    <name evidence="1" type="ORF">I6N96_09015</name>
</gene>
<reference evidence="1 2" key="1">
    <citation type="submission" date="2020-12" db="EMBL/GenBank/DDBJ databases">
        <title>Vagococcus allomyrinae sp. nov. and Enterococcus lavae sp. nov., isolated from the larvae of Allomyrina dichotoma.</title>
        <authorList>
            <person name="Lee S.D."/>
        </authorList>
    </citation>
    <scope>NUCLEOTIDE SEQUENCE [LARGE SCALE GENOMIC DNA]</scope>
    <source>
        <strain evidence="1 2">BWM-S5</strain>
    </source>
</reference>
<accession>A0ABS4CJ14</accession>
<evidence type="ECO:0000313" key="1">
    <source>
        <dbReference type="EMBL" id="MBP1046423.1"/>
    </source>
</evidence>
<dbReference type="Proteomes" id="UP000673375">
    <property type="component" value="Unassembled WGS sequence"/>
</dbReference>